<evidence type="ECO:0008006" key="5">
    <source>
        <dbReference type="Google" id="ProtNLM"/>
    </source>
</evidence>
<comment type="caution">
    <text evidence="3">The sequence shown here is derived from an EMBL/GenBank/DDBJ whole genome shotgun (WGS) entry which is preliminary data.</text>
</comment>
<dbReference type="AlphaFoldDB" id="A0ABD4XCS5"/>
<organism evidence="3 4">
    <name type="scientific">Phaeobacter gallaeciensis</name>
    <dbReference type="NCBI Taxonomy" id="60890"/>
    <lineage>
        <taxon>Bacteria</taxon>
        <taxon>Pseudomonadati</taxon>
        <taxon>Pseudomonadota</taxon>
        <taxon>Alphaproteobacteria</taxon>
        <taxon>Rhodobacterales</taxon>
        <taxon>Roseobacteraceae</taxon>
        <taxon>Phaeobacter</taxon>
    </lineage>
</organism>
<proteinExistence type="inferred from homology"/>
<evidence type="ECO:0000256" key="1">
    <source>
        <dbReference type="ARBA" id="ARBA00009766"/>
    </source>
</evidence>
<reference evidence="3 4" key="1">
    <citation type="submission" date="2023-02" db="EMBL/GenBank/DDBJ databases">
        <title>Population genomics of bacteria associated with diatom.</title>
        <authorList>
            <person name="Xie J."/>
            <person name="Wang H."/>
        </authorList>
    </citation>
    <scope>NUCLEOTIDE SEQUENCE [LARGE SCALE GENOMIC DNA]</scope>
    <source>
        <strain evidence="3 4">PT47_8</strain>
    </source>
</reference>
<evidence type="ECO:0000256" key="2">
    <source>
        <dbReference type="ARBA" id="ARBA00022729"/>
    </source>
</evidence>
<protein>
    <recommendedName>
        <fullName evidence="5">Curlin</fullName>
    </recommendedName>
</protein>
<dbReference type="Pfam" id="PF07012">
    <property type="entry name" value="Curlin_rpt"/>
    <property type="match status" value="1"/>
</dbReference>
<gene>
    <name evidence="3" type="ORF">PXK24_14540</name>
</gene>
<dbReference type="RefSeq" id="WP_082996022.1">
    <property type="nucleotide sequence ID" value="NZ_CP015124.1"/>
</dbReference>
<dbReference type="EMBL" id="JARCJK010000007">
    <property type="protein sequence ID" value="MDE4166912.1"/>
    <property type="molecule type" value="Genomic_DNA"/>
</dbReference>
<dbReference type="Proteomes" id="UP001218364">
    <property type="component" value="Unassembled WGS sequence"/>
</dbReference>
<dbReference type="InterPro" id="IPR009742">
    <property type="entry name" value="Curlin_rpt"/>
</dbReference>
<keyword evidence="2" id="KW-0732">Signal</keyword>
<name>A0ABD4XCS5_9RHOB</name>
<comment type="similarity">
    <text evidence="1">Belongs to the CsgA/CsgB family.</text>
</comment>
<evidence type="ECO:0000313" key="4">
    <source>
        <dbReference type="Proteomes" id="UP001218364"/>
    </source>
</evidence>
<accession>A0ABD4XCS5</accession>
<sequence length="224" mass="23511">MPYPLFAVLPSKANSHSNNLFKFKIKTSKKPPSSAYSPPQTRPYSILSCACPRSLTEGLAVTGGYAMKTPFKPPLVAHFICLTAFTLSLSTETAAAQDNVVSLRTEPANTLEVLVEPENTITLTISGNDNGGFGQSWPALPAFAAATIQPGVLSQTGFGNQIDLSVLGSDNLFAIAQNGSNNRAFGQITGTGNTGLVMQTGHANVAVFHQHGNGNSVAISQSSW</sequence>
<evidence type="ECO:0000313" key="3">
    <source>
        <dbReference type="EMBL" id="MDE4166912.1"/>
    </source>
</evidence>